<keyword evidence="7 17" id="KW-0228">DNA excision</keyword>
<dbReference type="Gene3D" id="3.30.190.20">
    <property type="match status" value="1"/>
</dbReference>
<evidence type="ECO:0000256" key="11">
    <source>
        <dbReference type="ARBA" id="ARBA00022881"/>
    </source>
</evidence>
<evidence type="ECO:0000256" key="4">
    <source>
        <dbReference type="ARBA" id="ARBA00022737"/>
    </source>
</evidence>
<keyword evidence="9 17" id="KW-0862">Zinc</keyword>
<evidence type="ECO:0000256" key="5">
    <source>
        <dbReference type="ARBA" id="ARBA00022741"/>
    </source>
</evidence>
<dbReference type="GO" id="GO:0016787">
    <property type="term" value="F:hydrolase activity"/>
    <property type="evidence" value="ECO:0007669"/>
    <property type="project" value="UniProtKB-KW"/>
</dbReference>
<dbReference type="PROSITE" id="PS50893">
    <property type="entry name" value="ABC_TRANSPORTER_2"/>
    <property type="match status" value="1"/>
</dbReference>
<evidence type="ECO:0000256" key="15">
    <source>
        <dbReference type="ARBA" id="ARBA00039316"/>
    </source>
</evidence>
<dbReference type="RefSeq" id="WP_285744552.1">
    <property type="nucleotide sequence ID" value="NZ_CP127162.1"/>
</dbReference>
<dbReference type="PROSITE" id="PS00211">
    <property type="entry name" value="ABC_TRANSPORTER_1"/>
    <property type="match status" value="2"/>
</dbReference>
<evidence type="ECO:0000256" key="10">
    <source>
        <dbReference type="ARBA" id="ARBA00022840"/>
    </source>
</evidence>
<evidence type="ECO:0000256" key="14">
    <source>
        <dbReference type="ARBA" id="ARBA00038000"/>
    </source>
</evidence>
<gene>
    <name evidence="17 19" type="primary">uvrA</name>
    <name evidence="19" type="ORF">QPK24_21470</name>
</gene>
<comment type="subcellular location">
    <subcellularLocation>
        <location evidence="1 17">Cytoplasm</location>
    </subcellularLocation>
</comment>
<dbReference type="NCBIfam" id="TIGR00630">
    <property type="entry name" value="uvra"/>
    <property type="match status" value="1"/>
</dbReference>
<evidence type="ECO:0000256" key="1">
    <source>
        <dbReference type="ARBA" id="ARBA00004496"/>
    </source>
</evidence>
<dbReference type="InterPro" id="IPR003593">
    <property type="entry name" value="AAA+_ATPase"/>
</dbReference>
<keyword evidence="8 17" id="KW-0863">Zinc-finger</keyword>
<feature type="zinc finger region" description="C4-type" evidence="17">
    <location>
        <begin position="252"/>
        <end position="279"/>
    </location>
</feature>
<dbReference type="InterPro" id="IPR041552">
    <property type="entry name" value="UvrA_DNA-bd"/>
</dbReference>
<comment type="function">
    <text evidence="17">The UvrABC repair system catalyzes the recognition and processing of DNA lesions. UvrA is an ATPase and a DNA-binding protein. A damage recognition complex composed of 2 UvrA and 2 UvrB subunits scans DNA for abnormalities. When the presence of a lesion has been verified by UvrB, the UvrA molecules dissociate.</text>
</comment>
<evidence type="ECO:0000256" key="8">
    <source>
        <dbReference type="ARBA" id="ARBA00022771"/>
    </source>
</evidence>
<dbReference type="InterPro" id="IPR027417">
    <property type="entry name" value="P-loop_NTPase"/>
</dbReference>
<evidence type="ECO:0000256" key="16">
    <source>
        <dbReference type="ARBA" id="ARBA00042156"/>
    </source>
</evidence>
<feature type="binding site" evidence="17">
    <location>
        <begin position="639"/>
        <end position="646"/>
    </location>
    <ligand>
        <name>ATP</name>
        <dbReference type="ChEBI" id="CHEBI:30616"/>
    </ligand>
</feature>
<dbReference type="InterPro" id="IPR004602">
    <property type="entry name" value="UvrA"/>
</dbReference>
<evidence type="ECO:0000313" key="20">
    <source>
        <dbReference type="Proteomes" id="UP001236415"/>
    </source>
</evidence>
<evidence type="ECO:0000256" key="9">
    <source>
        <dbReference type="ARBA" id="ARBA00022833"/>
    </source>
</evidence>
<dbReference type="SMART" id="SM00382">
    <property type="entry name" value="AAA"/>
    <property type="match status" value="2"/>
</dbReference>
<evidence type="ECO:0000256" key="3">
    <source>
        <dbReference type="ARBA" id="ARBA00022723"/>
    </source>
</evidence>
<dbReference type="CDD" id="cd03270">
    <property type="entry name" value="ABC_UvrA_I"/>
    <property type="match status" value="1"/>
</dbReference>
<evidence type="ECO:0000256" key="6">
    <source>
        <dbReference type="ARBA" id="ARBA00022763"/>
    </source>
</evidence>
<dbReference type="CDD" id="cd03271">
    <property type="entry name" value="ABC_UvrA_II"/>
    <property type="match status" value="1"/>
</dbReference>
<sequence>MASENIVIKGARAHNLKNIDVTIPRDKFIVLTGLSGSGKSSLAFDTIYAEGQRRYVESLSAYARQFLGQMEKPDLDSIEGLSPAISIDQKTTSRNPRSTVGTVTEIYDYLRLLFARIGHPHCPEHGIEITSQTVEQMVDRIMNYPERTRLQILAPVISGRKGEHKNILADISKQGFVRVRIDGEMRDLSETIELEKNKKHTIEVVVDRIVVKEDVQARLADSIETALKISGGQLLVDIIGQEELRFSSNFACPICGFSMEELSPRMFSFNSPFGACPDCDGLGVKMIVDPELLVPDPSKTIEKGAFDAWAGGTSNYYPQFLRSVCEHYKIPTDVPVSELPADQMNKLLHGTNGEKIRFRYENDFGQRKEAYVAFEGIIPNLERRYRDTASEGVREFIEGYMSAKPCGTCKGHRLKKEILAVTINDHNMAYVTELSIGEAVNFFSSLTLSEKEQSIAKLILKEINSRLGFLVNVGLDYLTMSRAAGTLSGGEAQRIRLATQIGSSLMGVLYILDEPSIGLHQRDNDRLISTLAHMRDLGNTLIVVEHDEDTMMAADHIIDIGPGAGIHGGQVMSQGTPQEIMEDPNSLTGSYLSGRKFIPVPAERRKGDNRFLEIRGAKENNLKNINVKIPLGVFTAVTGVSGSGKSTLVNEILYKTLARDLNRAKVRPGQHKEIRGLEHIDKVIDIDQSPIGRTPRSNPATYTGVFDDIRDLFSQTNEAKLRGYKKGRFSFNIKGGRCEACRGDGIIKIEMHFLPDVYVPCEVCKGKRYNRETLEVKYKSKNISEVLEMTVEDATEFFQNIPKIHRKMQTLMDVGLGYVKLGQPATTLSGGEAQRVKLASELYRRSTGKTMYILDEPTTGLHVDDIDRLLKVLQRLVDSGESVLVIEHNLDVIKTVDHIIDLGPEGGSGGGTLLGTGTPEEIVNVKGSYTGKYLKPVLERDTERSKKLELHHT</sequence>
<dbReference type="InterPro" id="IPR003439">
    <property type="entry name" value="ABC_transporter-like_ATP-bd"/>
</dbReference>
<keyword evidence="11 17" id="KW-0267">Excision nuclease</keyword>
<dbReference type="Pfam" id="PF17760">
    <property type="entry name" value="UvrA_inter"/>
    <property type="match status" value="1"/>
</dbReference>
<dbReference type="PANTHER" id="PTHR43152:SF3">
    <property type="entry name" value="UVRABC SYSTEM PROTEIN A"/>
    <property type="match status" value="1"/>
</dbReference>
<evidence type="ECO:0000259" key="18">
    <source>
        <dbReference type="PROSITE" id="PS50893"/>
    </source>
</evidence>
<keyword evidence="13 17" id="KW-0234">DNA repair</keyword>
<dbReference type="InterPro" id="IPR041102">
    <property type="entry name" value="UvrA_inter"/>
</dbReference>
<keyword evidence="20" id="KW-1185">Reference proteome</keyword>
<evidence type="ECO:0000313" key="19">
    <source>
        <dbReference type="EMBL" id="WIV18864.1"/>
    </source>
</evidence>
<evidence type="ECO:0000256" key="13">
    <source>
        <dbReference type="ARBA" id="ARBA00023204"/>
    </source>
</evidence>
<dbReference type="HAMAP" id="MF_00205">
    <property type="entry name" value="UvrA"/>
    <property type="match status" value="1"/>
</dbReference>
<dbReference type="EMBL" id="CP127162">
    <property type="protein sequence ID" value="WIV18864.1"/>
    <property type="molecule type" value="Genomic_DNA"/>
</dbReference>
<dbReference type="Pfam" id="PF17755">
    <property type="entry name" value="UvrA_DNA-bind"/>
    <property type="match status" value="1"/>
</dbReference>
<protein>
    <recommendedName>
        <fullName evidence="15 17">UvrABC system protein A</fullName>
        <shortName evidence="17">UvrA protein</shortName>
    </recommendedName>
    <alternativeName>
        <fullName evidence="16 17">Excinuclease ABC subunit A</fullName>
    </alternativeName>
</protein>
<evidence type="ECO:0000256" key="12">
    <source>
        <dbReference type="ARBA" id="ARBA00023125"/>
    </source>
</evidence>
<comment type="similarity">
    <text evidence="14 17">Belongs to the ABC transporter superfamily. UvrA family.</text>
</comment>
<proteinExistence type="inferred from homology"/>
<comment type="subunit">
    <text evidence="17">Forms a heterotetramer with UvrB during the search for lesions.</text>
</comment>
<evidence type="ECO:0000256" key="7">
    <source>
        <dbReference type="ARBA" id="ARBA00022769"/>
    </source>
</evidence>
<accession>A0ABY8X4H7</accession>
<keyword evidence="17" id="KW-0742">SOS response</keyword>
<keyword evidence="5 17" id="KW-0547">Nucleotide-binding</keyword>
<reference evidence="19 20" key="1">
    <citation type="submission" date="2023-06" db="EMBL/GenBank/DDBJ databases">
        <title>Paenibacillus polygonum sp. nov., an endophytic bacterium, isolated from Polygonum lapathifolium L. in Nanji Wetland National Nature Reserve, South of Poyang Lake, Jiangxi Province, China.</title>
        <authorList>
            <person name="Yu Z."/>
        </authorList>
    </citation>
    <scope>NUCLEOTIDE SEQUENCE [LARGE SCALE GENOMIC DNA]</scope>
    <source>
        <strain evidence="19 20">C31</strain>
    </source>
</reference>
<feature type="zinc finger region" description="C4-type" evidence="17">
    <location>
        <begin position="738"/>
        <end position="764"/>
    </location>
</feature>
<evidence type="ECO:0000256" key="2">
    <source>
        <dbReference type="ARBA" id="ARBA00022490"/>
    </source>
</evidence>
<keyword evidence="4 17" id="KW-0677">Repeat</keyword>
<dbReference type="Gene3D" id="3.40.50.300">
    <property type="entry name" value="P-loop containing nucleotide triphosphate hydrolases"/>
    <property type="match status" value="3"/>
</dbReference>
<keyword evidence="2 17" id="KW-0963">Cytoplasm</keyword>
<keyword evidence="6 17" id="KW-0227">DNA damage</keyword>
<dbReference type="SUPFAM" id="SSF52540">
    <property type="entry name" value="P-loop containing nucleoside triphosphate hydrolases"/>
    <property type="match status" value="2"/>
</dbReference>
<dbReference type="InterPro" id="IPR017871">
    <property type="entry name" value="ABC_transporter-like_CS"/>
</dbReference>
<organism evidence="19 20">
    <name type="scientific">Paenibacillus polygoni</name>
    <dbReference type="NCBI Taxonomy" id="3050112"/>
    <lineage>
        <taxon>Bacteria</taxon>
        <taxon>Bacillati</taxon>
        <taxon>Bacillota</taxon>
        <taxon>Bacilli</taxon>
        <taxon>Bacillales</taxon>
        <taxon>Paenibacillaceae</taxon>
        <taxon>Paenibacillus</taxon>
    </lineage>
</organism>
<feature type="binding site" evidence="17">
    <location>
        <begin position="33"/>
        <end position="40"/>
    </location>
    <ligand>
        <name>ATP</name>
        <dbReference type="ChEBI" id="CHEBI:30616"/>
    </ligand>
</feature>
<dbReference type="PANTHER" id="PTHR43152">
    <property type="entry name" value="UVRABC SYSTEM PROTEIN A"/>
    <property type="match status" value="1"/>
</dbReference>
<evidence type="ECO:0000256" key="17">
    <source>
        <dbReference type="HAMAP-Rule" id="MF_00205"/>
    </source>
</evidence>
<keyword evidence="12 17" id="KW-0238">DNA-binding</keyword>
<feature type="domain" description="ABC transporter" evidence="18">
    <location>
        <begin position="605"/>
        <end position="935"/>
    </location>
</feature>
<keyword evidence="3 17" id="KW-0479">Metal-binding</keyword>
<dbReference type="Gene3D" id="1.20.1580.10">
    <property type="entry name" value="ABC transporter ATPase like domain"/>
    <property type="match status" value="3"/>
</dbReference>
<keyword evidence="19" id="KW-0378">Hydrolase</keyword>
<dbReference type="Proteomes" id="UP001236415">
    <property type="component" value="Chromosome"/>
</dbReference>
<dbReference type="NCBIfam" id="NF001503">
    <property type="entry name" value="PRK00349.1"/>
    <property type="match status" value="1"/>
</dbReference>
<keyword evidence="10 17" id="KW-0067">ATP-binding</keyword>
<name>A0ABY8X4H7_9BACL</name>
<dbReference type="Gene3D" id="1.10.8.280">
    <property type="entry name" value="ABC transporter ATPase domain-like"/>
    <property type="match status" value="1"/>
</dbReference>